<evidence type="ECO:0000313" key="7">
    <source>
        <dbReference type="EMBL" id="PIO28699.1"/>
    </source>
</evidence>
<dbReference type="SUPFAM" id="SSF52058">
    <property type="entry name" value="L domain-like"/>
    <property type="match status" value="1"/>
</dbReference>
<dbReference type="InterPro" id="IPR003591">
    <property type="entry name" value="Leu-rich_rpt_typical-subtyp"/>
</dbReference>
<feature type="region of interest" description="Disordered" evidence="4">
    <location>
        <begin position="449"/>
        <end position="534"/>
    </location>
</feature>
<dbReference type="PROSITE" id="PS51450">
    <property type="entry name" value="LRR"/>
    <property type="match status" value="2"/>
</dbReference>
<keyword evidence="5" id="KW-0812">Transmembrane</keyword>
<dbReference type="InterPro" id="IPR001611">
    <property type="entry name" value="Leu-rich_rpt"/>
</dbReference>
<keyword evidence="8" id="KW-1185">Reference proteome</keyword>
<dbReference type="Pfam" id="PF13855">
    <property type="entry name" value="LRR_8"/>
    <property type="match status" value="1"/>
</dbReference>
<dbReference type="InterPro" id="IPR003961">
    <property type="entry name" value="FN3_dom"/>
</dbReference>
<dbReference type="InterPro" id="IPR036116">
    <property type="entry name" value="FN3_sf"/>
</dbReference>
<dbReference type="InterPro" id="IPR032675">
    <property type="entry name" value="LRR_dom_sf"/>
</dbReference>
<keyword evidence="5" id="KW-0472">Membrane</keyword>
<dbReference type="SMART" id="SM00060">
    <property type="entry name" value="FN3"/>
    <property type="match status" value="1"/>
</dbReference>
<evidence type="ECO:0000256" key="5">
    <source>
        <dbReference type="SAM" id="Phobius"/>
    </source>
</evidence>
<dbReference type="Gene3D" id="2.60.40.10">
    <property type="entry name" value="Immunoglobulins"/>
    <property type="match status" value="1"/>
</dbReference>
<organism evidence="7 8">
    <name type="scientific">Aquarana catesbeiana</name>
    <name type="common">American bullfrog</name>
    <name type="synonym">Rana catesbeiana</name>
    <dbReference type="NCBI Taxonomy" id="8400"/>
    <lineage>
        <taxon>Eukaryota</taxon>
        <taxon>Metazoa</taxon>
        <taxon>Chordata</taxon>
        <taxon>Craniata</taxon>
        <taxon>Vertebrata</taxon>
        <taxon>Euteleostomi</taxon>
        <taxon>Amphibia</taxon>
        <taxon>Batrachia</taxon>
        <taxon>Anura</taxon>
        <taxon>Neobatrachia</taxon>
        <taxon>Ranoidea</taxon>
        <taxon>Ranidae</taxon>
        <taxon>Aquarana</taxon>
    </lineage>
</organism>
<dbReference type="PROSITE" id="PS50853">
    <property type="entry name" value="FN3"/>
    <property type="match status" value="1"/>
</dbReference>
<dbReference type="AlphaFoldDB" id="A0A2G9RLB9"/>
<keyword evidence="3" id="KW-0677">Repeat</keyword>
<evidence type="ECO:0000256" key="3">
    <source>
        <dbReference type="ARBA" id="ARBA00022737"/>
    </source>
</evidence>
<name>A0A2G9RLB9_AQUCT</name>
<feature type="domain" description="Fibronectin type-III" evidence="6">
    <location>
        <begin position="571"/>
        <end position="668"/>
    </location>
</feature>
<dbReference type="Gene3D" id="3.80.10.10">
    <property type="entry name" value="Ribonuclease Inhibitor"/>
    <property type="match status" value="2"/>
</dbReference>
<sequence length="728" mass="80559">FQGSNKLVALNTIMICFLLLLSKMGMLAAQLNTTDQTVTVSKNFTEPENITETVCTGRCNITCFLPNQSLQEFPACLPNTVRVLDLAFNHLSVVRDQDVADLSELRNLSLAHNQIKEILWGSHVLAQLESLDLSYNQLSVVPRCKMLKKLQWLSLAGNPISHIPSLAFTCFPNLAFLSLSSTLIGSNSSADIDESAFALNVTESQMDSLTSLHLLDLSATYLHRIDEAWGKDLPNLKELHLQKMVTMKRLEDKLLRWFPRLEVLNCSGSSGLSHVGTEIFENASKLKNLSFHDCNLTFLRPWNMTSTVLAIDLSENPLECSCELDWLLSDPDRITLLRKSETHCRSMKGDTSYIFLEQYLNFCQLNQKNASQNKMEDFSMSTPTNNITDIVTIAQKDSVTATPRPEEMGQKPHLPALPESVTVYKTTAADSTILSTKAQTDSDIQGTITLDAGSGHTKGSITSVNGLGGPSKDSKYTTESTLTTKELTSPSGSTKAGQPIPEDSSNEEPASGPRDYTQDYDSEESPPERSTIPSTISACDYDGCRHLQTPCAEIQALTPCLCPGLSGEDIIPDSPHLKNVSEITDTSALIHWCSPNSIVERYQLVYQSGDQNKTVDNIYVAMRQYTLYNLSPYTTYKVCVVAFNKKGQSEAENVASRTPCAEFKTKPSYIMMLAILGGLGGFFLVIITVLAACLYKTCRNNMVNQYDTHLVSYKNPAFEYHLTIPSYH</sequence>
<dbReference type="SMART" id="SM00369">
    <property type="entry name" value="LRR_TYP"/>
    <property type="match status" value="5"/>
</dbReference>
<protein>
    <recommendedName>
        <fullName evidence="6">Fibronectin type-III domain-containing protein</fullName>
    </recommendedName>
</protein>
<evidence type="ECO:0000313" key="8">
    <source>
        <dbReference type="Proteomes" id="UP000228934"/>
    </source>
</evidence>
<evidence type="ECO:0000256" key="4">
    <source>
        <dbReference type="SAM" id="MobiDB-lite"/>
    </source>
</evidence>
<evidence type="ECO:0000256" key="1">
    <source>
        <dbReference type="ARBA" id="ARBA00022614"/>
    </source>
</evidence>
<dbReference type="OrthoDB" id="676979at2759"/>
<evidence type="ECO:0000256" key="2">
    <source>
        <dbReference type="ARBA" id="ARBA00022729"/>
    </source>
</evidence>
<dbReference type="PANTHER" id="PTHR24366">
    <property type="entry name" value="IG(IMMUNOGLOBULIN) AND LRR(LEUCINE RICH REPEAT) DOMAINS"/>
    <property type="match status" value="1"/>
</dbReference>
<reference evidence="8" key="1">
    <citation type="journal article" date="2017" name="Nat. Commun.">
        <title>The North American bullfrog draft genome provides insight into hormonal regulation of long noncoding RNA.</title>
        <authorList>
            <person name="Hammond S.A."/>
            <person name="Warren R.L."/>
            <person name="Vandervalk B.P."/>
            <person name="Kucuk E."/>
            <person name="Khan H."/>
            <person name="Gibb E.A."/>
            <person name="Pandoh P."/>
            <person name="Kirk H."/>
            <person name="Zhao Y."/>
            <person name="Jones M."/>
            <person name="Mungall A.J."/>
            <person name="Coope R."/>
            <person name="Pleasance S."/>
            <person name="Moore R.A."/>
            <person name="Holt R.A."/>
            <person name="Round J.M."/>
            <person name="Ohora S."/>
            <person name="Walle B.V."/>
            <person name="Veldhoen N."/>
            <person name="Helbing C.C."/>
            <person name="Birol I."/>
        </authorList>
    </citation>
    <scope>NUCLEOTIDE SEQUENCE [LARGE SCALE GENOMIC DNA]</scope>
</reference>
<feature type="region of interest" description="Disordered" evidence="4">
    <location>
        <begin position="399"/>
        <end position="418"/>
    </location>
</feature>
<feature type="non-terminal residue" evidence="7">
    <location>
        <position position="1"/>
    </location>
</feature>
<feature type="transmembrane region" description="Helical" evidence="5">
    <location>
        <begin position="7"/>
        <end position="29"/>
    </location>
</feature>
<dbReference type="SUPFAM" id="SSF49265">
    <property type="entry name" value="Fibronectin type III"/>
    <property type="match status" value="1"/>
</dbReference>
<feature type="transmembrane region" description="Helical" evidence="5">
    <location>
        <begin position="669"/>
        <end position="695"/>
    </location>
</feature>
<dbReference type="PANTHER" id="PTHR24366:SF161">
    <property type="entry name" value="TIR DOMAIN-CONTAINING PROTEIN"/>
    <property type="match status" value="1"/>
</dbReference>
<accession>A0A2G9RLB9</accession>
<proteinExistence type="predicted"/>
<gene>
    <name evidence="7" type="ORF">AB205_0217170</name>
</gene>
<keyword evidence="5" id="KW-1133">Transmembrane helix</keyword>
<dbReference type="InterPro" id="IPR013783">
    <property type="entry name" value="Ig-like_fold"/>
</dbReference>
<dbReference type="Proteomes" id="UP000228934">
    <property type="component" value="Unassembled WGS sequence"/>
</dbReference>
<dbReference type="Pfam" id="PF00041">
    <property type="entry name" value="fn3"/>
    <property type="match status" value="1"/>
</dbReference>
<keyword evidence="1" id="KW-0433">Leucine-rich repeat</keyword>
<evidence type="ECO:0000259" key="6">
    <source>
        <dbReference type="PROSITE" id="PS50853"/>
    </source>
</evidence>
<feature type="compositionally biased region" description="Low complexity" evidence="4">
    <location>
        <begin position="477"/>
        <end position="488"/>
    </location>
</feature>
<dbReference type="EMBL" id="KV934759">
    <property type="protein sequence ID" value="PIO28699.1"/>
    <property type="molecule type" value="Genomic_DNA"/>
</dbReference>
<keyword evidence="2" id="KW-0732">Signal</keyword>
<dbReference type="CDD" id="cd00063">
    <property type="entry name" value="FN3"/>
    <property type="match status" value="1"/>
</dbReference>